<organism evidence="3 4">
    <name type="scientific">Hyphococcus aureus</name>
    <dbReference type="NCBI Taxonomy" id="2666033"/>
    <lineage>
        <taxon>Bacteria</taxon>
        <taxon>Pseudomonadati</taxon>
        <taxon>Pseudomonadota</taxon>
        <taxon>Alphaproteobacteria</taxon>
        <taxon>Parvularculales</taxon>
        <taxon>Parvularculaceae</taxon>
        <taxon>Hyphococcus</taxon>
    </lineage>
</organism>
<keyword evidence="1" id="KW-0597">Phosphoprotein</keyword>
<dbReference type="SMART" id="SM00448">
    <property type="entry name" value="REC"/>
    <property type="match status" value="1"/>
</dbReference>
<reference evidence="3 4" key="1">
    <citation type="submission" date="2024-09" db="EMBL/GenBank/DDBJ databases">
        <authorList>
            <person name="Zhang Z.-H."/>
        </authorList>
    </citation>
    <scope>NUCLEOTIDE SEQUENCE [LARGE SCALE GENOMIC DNA]</scope>
    <source>
        <strain evidence="3 4">HHTR114</strain>
    </source>
</reference>
<sequence length="135" mass="15204">MRRDEGKTVLVAEDDDIDAIAIEKAIELYSNNIKIIRAIDGEDTLNRLASATPDLVLMDIKMPRMDGREALVKIKSDITLMRMPVVMMSTSDDESDINYCYQNNCNAYVVKPIGFDMSTAVVKSILDFWLKTAVH</sequence>
<accession>A0ABW1KTX8</accession>
<comment type="caution">
    <text evidence="3">The sequence shown here is derived from an EMBL/GenBank/DDBJ whole genome shotgun (WGS) entry which is preliminary data.</text>
</comment>
<evidence type="ECO:0000313" key="4">
    <source>
        <dbReference type="Proteomes" id="UP001596116"/>
    </source>
</evidence>
<dbReference type="InterPro" id="IPR052893">
    <property type="entry name" value="TCS_response_regulator"/>
</dbReference>
<dbReference type="InterPro" id="IPR011006">
    <property type="entry name" value="CheY-like_superfamily"/>
</dbReference>
<keyword evidence="4" id="KW-1185">Reference proteome</keyword>
<feature type="modified residue" description="4-aspartylphosphate" evidence="1">
    <location>
        <position position="59"/>
    </location>
</feature>
<gene>
    <name evidence="3" type="ORF">ACFMB1_01020</name>
</gene>
<dbReference type="PANTHER" id="PTHR44520">
    <property type="entry name" value="RESPONSE REGULATOR RCP1-RELATED"/>
    <property type="match status" value="1"/>
</dbReference>
<dbReference type="Pfam" id="PF00072">
    <property type="entry name" value="Response_reg"/>
    <property type="match status" value="1"/>
</dbReference>
<evidence type="ECO:0000256" key="1">
    <source>
        <dbReference type="PROSITE-ProRule" id="PRU00169"/>
    </source>
</evidence>
<name>A0ABW1KTX8_9PROT</name>
<protein>
    <submittedName>
        <fullName evidence="3">Response regulator</fullName>
    </submittedName>
</protein>
<dbReference type="Proteomes" id="UP001596116">
    <property type="component" value="Unassembled WGS sequence"/>
</dbReference>
<dbReference type="CDD" id="cd17557">
    <property type="entry name" value="REC_Rcp-like"/>
    <property type="match status" value="1"/>
</dbReference>
<dbReference type="EMBL" id="JBHPON010000001">
    <property type="protein sequence ID" value="MFC6034101.1"/>
    <property type="molecule type" value="Genomic_DNA"/>
</dbReference>
<dbReference type="PROSITE" id="PS50110">
    <property type="entry name" value="RESPONSE_REGULATORY"/>
    <property type="match status" value="1"/>
</dbReference>
<dbReference type="SUPFAM" id="SSF52172">
    <property type="entry name" value="CheY-like"/>
    <property type="match status" value="1"/>
</dbReference>
<proteinExistence type="predicted"/>
<evidence type="ECO:0000259" key="2">
    <source>
        <dbReference type="PROSITE" id="PS50110"/>
    </source>
</evidence>
<feature type="domain" description="Response regulatory" evidence="2">
    <location>
        <begin position="8"/>
        <end position="126"/>
    </location>
</feature>
<evidence type="ECO:0000313" key="3">
    <source>
        <dbReference type="EMBL" id="MFC6034101.1"/>
    </source>
</evidence>
<dbReference type="Gene3D" id="3.40.50.2300">
    <property type="match status" value="1"/>
</dbReference>
<dbReference type="RefSeq" id="WP_379880588.1">
    <property type="nucleotide sequence ID" value="NZ_JBHPON010000001.1"/>
</dbReference>
<dbReference type="InterPro" id="IPR001789">
    <property type="entry name" value="Sig_transdc_resp-reg_receiver"/>
</dbReference>